<dbReference type="EMBL" id="FXSZ01000015">
    <property type="protein sequence ID" value="SMO83567.1"/>
    <property type="molecule type" value="Genomic_DNA"/>
</dbReference>
<protein>
    <submittedName>
        <fullName evidence="2">Uncharacterized protein</fullName>
    </submittedName>
</protein>
<proteinExistence type="predicted"/>
<evidence type="ECO:0000313" key="2">
    <source>
        <dbReference type="EMBL" id="SMO83567.1"/>
    </source>
</evidence>
<reference evidence="2 3" key="1">
    <citation type="submission" date="2017-05" db="EMBL/GenBank/DDBJ databases">
        <authorList>
            <person name="Varghese N."/>
            <person name="Submissions S."/>
        </authorList>
    </citation>
    <scope>NUCLEOTIDE SEQUENCE [LARGE SCALE GENOMIC DNA]</scope>
    <source>
        <strain evidence="2 3">DSM 21342</strain>
    </source>
</reference>
<dbReference type="AlphaFoldDB" id="A0A521EI13"/>
<dbReference type="Proteomes" id="UP000315971">
    <property type="component" value="Unassembled WGS sequence"/>
</dbReference>
<keyword evidence="1" id="KW-1133">Transmembrane helix</keyword>
<keyword evidence="3" id="KW-1185">Reference proteome</keyword>
<feature type="transmembrane region" description="Helical" evidence="1">
    <location>
        <begin position="7"/>
        <end position="24"/>
    </location>
</feature>
<gene>
    <name evidence="2" type="ORF">SAMN06265350_11515</name>
</gene>
<evidence type="ECO:0000313" key="3">
    <source>
        <dbReference type="Proteomes" id="UP000315971"/>
    </source>
</evidence>
<keyword evidence="1" id="KW-0472">Membrane</keyword>
<evidence type="ECO:0000256" key="1">
    <source>
        <dbReference type="SAM" id="Phobius"/>
    </source>
</evidence>
<keyword evidence="1" id="KW-0812">Transmembrane</keyword>
<name>A0A521EI13_9SPHI</name>
<sequence>MFLEKRFYYLMAWMVFAVIAYAWTQKVENPDAFHYAQYEQTELRQKLSDTKSDTLTYGYSIKTNH</sequence>
<accession>A0A521EI13</accession>
<dbReference type="RefSeq" id="WP_142604737.1">
    <property type="nucleotide sequence ID" value="NZ_FXSZ01000015.1"/>
</dbReference>
<organism evidence="2 3">
    <name type="scientific">Solitalea koreensis</name>
    <dbReference type="NCBI Taxonomy" id="543615"/>
    <lineage>
        <taxon>Bacteria</taxon>
        <taxon>Pseudomonadati</taxon>
        <taxon>Bacteroidota</taxon>
        <taxon>Sphingobacteriia</taxon>
        <taxon>Sphingobacteriales</taxon>
        <taxon>Sphingobacteriaceae</taxon>
        <taxon>Solitalea</taxon>
    </lineage>
</organism>